<name>A0A8H2WEV2_9AGAM</name>
<evidence type="ECO:0000313" key="1">
    <source>
        <dbReference type="EMBL" id="CAE6362714.1"/>
    </source>
</evidence>
<evidence type="ECO:0000313" key="2">
    <source>
        <dbReference type="Proteomes" id="UP000663840"/>
    </source>
</evidence>
<reference evidence="1" key="1">
    <citation type="submission" date="2021-01" db="EMBL/GenBank/DDBJ databases">
        <authorList>
            <person name="Kaushik A."/>
        </authorList>
    </citation>
    <scope>NUCLEOTIDE SEQUENCE</scope>
    <source>
        <strain evidence="1">AG1-1A</strain>
    </source>
</reference>
<dbReference type="EMBL" id="CAJMWR010000271">
    <property type="protein sequence ID" value="CAE6362714.1"/>
    <property type="molecule type" value="Genomic_DNA"/>
</dbReference>
<comment type="caution">
    <text evidence="1">The sequence shown here is derived from an EMBL/GenBank/DDBJ whole genome shotgun (WGS) entry which is preliminary data.</text>
</comment>
<dbReference type="Proteomes" id="UP000663840">
    <property type="component" value="Unassembled WGS sequence"/>
</dbReference>
<sequence length="79" mass="8533">MAILSCSVIESPILPIYNPGLTGGQPRLNNFRTQAQHLHDATRIPSCYRGKCQAVAQGHSVTAYLANDPNEVVADLNDV</sequence>
<accession>A0A8H2WEV2</accession>
<gene>
    <name evidence="1" type="ORF">RDB_LOCUS14283</name>
</gene>
<dbReference type="AlphaFoldDB" id="A0A8H2WEV2"/>
<organism evidence="1 2">
    <name type="scientific">Rhizoctonia solani</name>
    <dbReference type="NCBI Taxonomy" id="456999"/>
    <lineage>
        <taxon>Eukaryota</taxon>
        <taxon>Fungi</taxon>
        <taxon>Dikarya</taxon>
        <taxon>Basidiomycota</taxon>
        <taxon>Agaricomycotina</taxon>
        <taxon>Agaricomycetes</taxon>
        <taxon>Cantharellales</taxon>
        <taxon>Ceratobasidiaceae</taxon>
        <taxon>Rhizoctonia</taxon>
    </lineage>
</organism>
<protein>
    <submittedName>
        <fullName evidence="1">Uncharacterized protein</fullName>
    </submittedName>
</protein>
<proteinExistence type="predicted"/>